<name>A0AAD8L8X1_TARER</name>
<dbReference type="InterPro" id="IPR022251">
    <property type="entry name" value="DUF3774_wound-induced"/>
</dbReference>
<comment type="caution">
    <text evidence="1">The sequence shown here is derived from an EMBL/GenBank/DDBJ whole genome shotgun (WGS) entry which is preliminary data.</text>
</comment>
<sequence>MCPKVLKSVHKAAGVAVTDQSHCRSIKPIQPSKKPFTSSDNNLRPISTVVVAGEEKIKQSDDSLRQVMYLNCWGHT</sequence>
<proteinExistence type="predicted"/>
<accession>A0AAD8L8X1</accession>
<dbReference type="Proteomes" id="UP001229421">
    <property type="component" value="Unassembled WGS sequence"/>
</dbReference>
<dbReference type="EMBL" id="JAUHHV010000001">
    <property type="protein sequence ID" value="KAK1437960.1"/>
    <property type="molecule type" value="Genomic_DNA"/>
</dbReference>
<dbReference type="Pfam" id="PF12609">
    <property type="entry name" value="DUF3774"/>
    <property type="match status" value="1"/>
</dbReference>
<dbReference type="AlphaFoldDB" id="A0AAD8L8X1"/>
<protein>
    <submittedName>
        <fullName evidence="1">Uncharacterized protein</fullName>
    </submittedName>
</protein>
<organism evidence="1 2">
    <name type="scientific">Tagetes erecta</name>
    <name type="common">African marigold</name>
    <dbReference type="NCBI Taxonomy" id="13708"/>
    <lineage>
        <taxon>Eukaryota</taxon>
        <taxon>Viridiplantae</taxon>
        <taxon>Streptophyta</taxon>
        <taxon>Embryophyta</taxon>
        <taxon>Tracheophyta</taxon>
        <taxon>Spermatophyta</taxon>
        <taxon>Magnoliopsida</taxon>
        <taxon>eudicotyledons</taxon>
        <taxon>Gunneridae</taxon>
        <taxon>Pentapetalae</taxon>
        <taxon>asterids</taxon>
        <taxon>campanulids</taxon>
        <taxon>Asterales</taxon>
        <taxon>Asteraceae</taxon>
        <taxon>Asteroideae</taxon>
        <taxon>Heliantheae alliance</taxon>
        <taxon>Tageteae</taxon>
        <taxon>Tagetes</taxon>
    </lineage>
</organism>
<evidence type="ECO:0000313" key="1">
    <source>
        <dbReference type="EMBL" id="KAK1437960.1"/>
    </source>
</evidence>
<keyword evidence="2" id="KW-1185">Reference proteome</keyword>
<evidence type="ECO:0000313" key="2">
    <source>
        <dbReference type="Proteomes" id="UP001229421"/>
    </source>
</evidence>
<gene>
    <name evidence="1" type="ORF">QVD17_03761</name>
</gene>
<reference evidence="1" key="1">
    <citation type="journal article" date="2023" name="bioRxiv">
        <title>Improved chromosome-level genome assembly for marigold (Tagetes erecta).</title>
        <authorList>
            <person name="Jiang F."/>
            <person name="Yuan L."/>
            <person name="Wang S."/>
            <person name="Wang H."/>
            <person name="Xu D."/>
            <person name="Wang A."/>
            <person name="Fan W."/>
        </authorList>
    </citation>
    <scope>NUCLEOTIDE SEQUENCE</scope>
    <source>
        <strain evidence="1">WSJ</strain>
        <tissue evidence="1">Leaf</tissue>
    </source>
</reference>